<keyword evidence="3" id="KW-1185">Reference proteome</keyword>
<accession>A0A8S4RL83</accession>
<evidence type="ECO:0000313" key="3">
    <source>
        <dbReference type="Proteomes" id="UP000838756"/>
    </source>
</evidence>
<proteinExistence type="predicted"/>
<gene>
    <name evidence="2" type="primary">jg21666</name>
    <name evidence="2" type="ORF">PAEG_LOCUS15208</name>
</gene>
<reference evidence="2" key="1">
    <citation type="submission" date="2022-03" db="EMBL/GenBank/DDBJ databases">
        <authorList>
            <person name="Lindestad O."/>
        </authorList>
    </citation>
    <scope>NUCLEOTIDE SEQUENCE</scope>
</reference>
<protein>
    <submittedName>
        <fullName evidence="2">Jg21666 protein</fullName>
    </submittedName>
</protein>
<sequence length="172" mass="19041">MEYQPHKDDTAHGVSLFSGRTGKEEQDCEVPEHAHRSISGTKMIILLARRSTESKALSWYLAEPPHRTKKPPSHSFYAALGPRLRDLAARQRDVQPLPPSIDASHCTSVTRGVGNLNAHKFVPCCTFSIENHPELQTYKSVIQDKLEALISSSRDMAAISGLLLAFRALVVV</sequence>
<evidence type="ECO:0000256" key="1">
    <source>
        <dbReference type="SAM" id="MobiDB-lite"/>
    </source>
</evidence>
<organism evidence="2 3">
    <name type="scientific">Pararge aegeria aegeria</name>
    <dbReference type="NCBI Taxonomy" id="348720"/>
    <lineage>
        <taxon>Eukaryota</taxon>
        <taxon>Metazoa</taxon>
        <taxon>Ecdysozoa</taxon>
        <taxon>Arthropoda</taxon>
        <taxon>Hexapoda</taxon>
        <taxon>Insecta</taxon>
        <taxon>Pterygota</taxon>
        <taxon>Neoptera</taxon>
        <taxon>Endopterygota</taxon>
        <taxon>Lepidoptera</taxon>
        <taxon>Glossata</taxon>
        <taxon>Ditrysia</taxon>
        <taxon>Papilionoidea</taxon>
        <taxon>Nymphalidae</taxon>
        <taxon>Satyrinae</taxon>
        <taxon>Satyrini</taxon>
        <taxon>Parargina</taxon>
        <taxon>Pararge</taxon>
    </lineage>
</organism>
<name>A0A8S4RL83_9NEOP</name>
<feature type="compositionally biased region" description="Basic and acidic residues" evidence="1">
    <location>
        <begin position="1"/>
        <end position="11"/>
    </location>
</feature>
<feature type="region of interest" description="Disordered" evidence="1">
    <location>
        <begin position="1"/>
        <end position="24"/>
    </location>
</feature>
<dbReference type="AlphaFoldDB" id="A0A8S4RL83"/>
<comment type="caution">
    <text evidence="2">The sequence shown here is derived from an EMBL/GenBank/DDBJ whole genome shotgun (WGS) entry which is preliminary data.</text>
</comment>
<dbReference type="EMBL" id="CAKXAJ010025316">
    <property type="protein sequence ID" value="CAH2238054.1"/>
    <property type="molecule type" value="Genomic_DNA"/>
</dbReference>
<evidence type="ECO:0000313" key="2">
    <source>
        <dbReference type="EMBL" id="CAH2238054.1"/>
    </source>
</evidence>
<dbReference type="Proteomes" id="UP000838756">
    <property type="component" value="Unassembled WGS sequence"/>
</dbReference>